<dbReference type="SUPFAM" id="SSF51261">
    <property type="entry name" value="Duplicated hybrid motif"/>
    <property type="match status" value="1"/>
</dbReference>
<dbReference type="NCBIfam" id="TIGR00830">
    <property type="entry name" value="PTBA"/>
    <property type="match status" value="1"/>
</dbReference>
<keyword evidence="8 12" id="KW-0812">Transmembrane</keyword>
<feature type="transmembrane region" description="Helical" evidence="12">
    <location>
        <begin position="96"/>
        <end position="118"/>
    </location>
</feature>
<dbReference type="Proteomes" id="UP000074850">
    <property type="component" value="Unassembled WGS sequence"/>
</dbReference>
<reference evidence="15 16" key="1">
    <citation type="submission" date="2016-02" db="EMBL/GenBank/DDBJ databases">
        <authorList>
            <consortium name="Pathogen Informatics"/>
        </authorList>
    </citation>
    <scope>NUCLEOTIDE SEQUENCE [LARGE SCALE GENOMIC DNA]</scope>
    <source>
        <strain evidence="15 16">LSS64</strain>
    </source>
</reference>
<dbReference type="PROSITE" id="PS00371">
    <property type="entry name" value="PTS_EIIA_TYPE_1_HIS"/>
    <property type="match status" value="1"/>
</dbReference>
<name>A0A0Z8KQY2_STRSU</name>
<evidence type="ECO:0000256" key="9">
    <source>
        <dbReference type="ARBA" id="ARBA00022777"/>
    </source>
</evidence>
<evidence type="ECO:0000256" key="7">
    <source>
        <dbReference type="ARBA" id="ARBA00022683"/>
    </source>
</evidence>
<evidence type="ECO:0000313" key="16">
    <source>
        <dbReference type="Proteomes" id="UP000074850"/>
    </source>
</evidence>
<feature type="domain" description="PTS EIIA type-1" evidence="13">
    <location>
        <begin position="166"/>
        <end position="270"/>
    </location>
</feature>
<comment type="subcellular location">
    <subcellularLocation>
        <location evidence="2">Cell membrane</location>
        <topology evidence="2">Multi-pass membrane protein</topology>
    </subcellularLocation>
    <subcellularLocation>
        <location evidence="1">Cytoplasm</location>
    </subcellularLocation>
</comment>
<dbReference type="PANTHER" id="PTHR45008">
    <property type="entry name" value="PTS SYSTEM GLUCOSE-SPECIFIC EIIA COMPONENT"/>
    <property type="match status" value="1"/>
</dbReference>
<evidence type="ECO:0000256" key="4">
    <source>
        <dbReference type="ARBA" id="ARBA00022475"/>
    </source>
</evidence>
<dbReference type="GO" id="GO:0016301">
    <property type="term" value="F:kinase activity"/>
    <property type="evidence" value="ECO:0007669"/>
    <property type="project" value="UniProtKB-KW"/>
</dbReference>
<dbReference type="Pfam" id="PF00358">
    <property type="entry name" value="PTS_EIIA_1"/>
    <property type="match status" value="1"/>
</dbReference>
<dbReference type="Pfam" id="PF02378">
    <property type="entry name" value="PTS_EIIC"/>
    <property type="match status" value="1"/>
</dbReference>
<evidence type="ECO:0000256" key="10">
    <source>
        <dbReference type="ARBA" id="ARBA00022989"/>
    </source>
</evidence>
<evidence type="ECO:0000256" key="11">
    <source>
        <dbReference type="ARBA" id="ARBA00023136"/>
    </source>
</evidence>
<keyword evidence="9" id="KW-0418">Kinase</keyword>
<evidence type="ECO:0000256" key="2">
    <source>
        <dbReference type="ARBA" id="ARBA00004651"/>
    </source>
</evidence>
<sequence length="298" mass="31096">MIALSNIAQGSAVFAYFLMNRHNEKEAQVSLPATISAYLGVTEPALFGVNVKYVYPFVAAMIGSSIAGLLSVTFNIQAASIGIGGLPGILSIKAEYWGPFLLAMVVAIVVPMILTAVFKRTGAFSKKEETVEEVVVPAETVVETGAAIELISPLTGQTKELSQATDPVFASGVMGQGVLIDPSEGILVAPIDGEVSVLFPTNHAVGITATNGVELLMHIGMDTVGLEGKGFTAHVKQGDKVKAGDKLISFDIDVIKAAGLVAETPVIVTNQTDFDTQVIGNLPRAISQGEAILTVTKN</sequence>
<dbReference type="InterPro" id="IPR050890">
    <property type="entry name" value="PTS_EIIA_component"/>
</dbReference>
<evidence type="ECO:0000256" key="1">
    <source>
        <dbReference type="ARBA" id="ARBA00004496"/>
    </source>
</evidence>
<dbReference type="Gene3D" id="2.70.70.10">
    <property type="entry name" value="Glucose Permease (Domain IIA)"/>
    <property type="match status" value="1"/>
</dbReference>
<dbReference type="InterPro" id="IPR003352">
    <property type="entry name" value="PTS_EIIC"/>
</dbReference>
<proteinExistence type="predicted"/>
<dbReference type="PROSITE" id="PS51103">
    <property type="entry name" value="PTS_EIIC_TYPE_1"/>
    <property type="match status" value="1"/>
</dbReference>
<evidence type="ECO:0000256" key="6">
    <source>
        <dbReference type="ARBA" id="ARBA00022679"/>
    </source>
</evidence>
<dbReference type="GO" id="GO:0005737">
    <property type="term" value="C:cytoplasm"/>
    <property type="evidence" value="ECO:0007669"/>
    <property type="project" value="UniProtKB-SubCell"/>
</dbReference>
<evidence type="ECO:0000313" key="15">
    <source>
        <dbReference type="EMBL" id="CYV76845.1"/>
    </source>
</evidence>
<organism evidence="15 16">
    <name type="scientific">Streptococcus suis</name>
    <dbReference type="NCBI Taxonomy" id="1307"/>
    <lineage>
        <taxon>Bacteria</taxon>
        <taxon>Bacillati</taxon>
        <taxon>Bacillota</taxon>
        <taxon>Bacilli</taxon>
        <taxon>Lactobacillales</taxon>
        <taxon>Streptococcaceae</taxon>
        <taxon>Streptococcus</taxon>
    </lineage>
</organism>
<feature type="domain" description="PTS EIIC type-1" evidence="14">
    <location>
        <begin position="1"/>
        <end position="134"/>
    </location>
</feature>
<dbReference type="GO" id="GO:0005886">
    <property type="term" value="C:plasma membrane"/>
    <property type="evidence" value="ECO:0007669"/>
    <property type="project" value="UniProtKB-SubCell"/>
</dbReference>
<dbReference type="EMBL" id="FIHM01000090">
    <property type="protein sequence ID" value="CYV76845.1"/>
    <property type="molecule type" value="Genomic_DNA"/>
</dbReference>
<dbReference type="PANTHER" id="PTHR45008:SF1">
    <property type="entry name" value="PTS SYSTEM GLUCOSE-SPECIFIC EIIA COMPONENT"/>
    <property type="match status" value="1"/>
</dbReference>
<accession>A0A0Z8KQY2</accession>
<dbReference type="PROSITE" id="PS51093">
    <property type="entry name" value="PTS_EIIA_TYPE_1"/>
    <property type="match status" value="1"/>
</dbReference>
<evidence type="ECO:0000259" key="13">
    <source>
        <dbReference type="PROSITE" id="PS51093"/>
    </source>
</evidence>
<evidence type="ECO:0000256" key="3">
    <source>
        <dbReference type="ARBA" id="ARBA00022448"/>
    </source>
</evidence>
<keyword evidence="11 12" id="KW-0472">Membrane</keyword>
<dbReference type="InterPro" id="IPR011055">
    <property type="entry name" value="Dup_hybrid_motif"/>
</dbReference>
<evidence type="ECO:0000256" key="8">
    <source>
        <dbReference type="ARBA" id="ARBA00022692"/>
    </source>
</evidence>
<protein>
    <submittedName>
        <fullName evidence="15">Phosphotransferase system IIC component, glucose/maltose/N-acetylglucosamine-specific</fullName>
    </submittedName>
</protein>
<keyword evidence="5" id="KW-0762">Sugar transport</keyword>
<dbReference type="GO" id="GO:0009401">
    <property type="term" value="P:phosphoenolpyruvate-dependent sugar phosphotransferase system"/>
    <property type="evidence" value="ECO:0007669"/>
    <property type="project" value="UniProtKB-KW"/>
</dbReference>
<dbReference type="InterPro" id="IPR013013">
    <property type="entry name" value="PTS_EIIC_1"/>
</dbReference>
<keyword evidence="10 12" id="KW-1133">Transmembrane helix</keyword>
<keyword evidence="6 15" id="KW-0808">Transferase</keyword>
<dbReference type="FunFam" id="2.70.70.10:FF:000001">
    <property type="entry name" value="PTS system glucose-specific IIA component"/>
    <property type="match status" value="1"/>
</dbReference>
<keyword evidence="7" id="KW-0598">Phosphotransferase system</keyword>
<keyword evidence="3" id="KW-0813">Transport</keyword>
<gene>
    <name evidence="15" type="primary">bglF</name>
    <name evidence="15" type="ORF">ERS132426_02289</name>
</gene>
<keyword evidence="4" id="KW-1003">Cell membrane</keyword>
<dbReference type="InterPro" id="IPR001127">
    <property type="entry name" value="PTS_EIIA_1_perm"/>
</dbReference>
<dbReference type="GO" id="GO:0008982">
    <property type="term" value="F:protein-N(PI)-phosphohistidine-sugar phosphotransferase activity"/>
    <property type="evidence" value="ECO:0007669"/>
    <property type="project" value="InterPro"/>
</dbReference>
<evidence type="ECO:0000256" key="12">
    <source>
        <dbReference type="SAM" id="Phobius"/>
    </source>
</evidence>
<evidence type="ECO:0000256" key="5">
    <source>
        <dbReference type="ARBA" id="ARBA00022597"/>
    </source>
</evidence>
<evidence type="ECO:0000259" key="14">
    <source>
        <dbReference type="PROSITE" id="PS51103"/>
    </source>
</evidence>
<feature type="transmembrane region" description="Helical" evidence="12">
    <location>
        <begin position="53"/>
        <end position="76"/>
    </location>
</feature>
<dbReference type="AlphaFoldDB" id="A0A0Z8KQY2"/>